<dbReference type="RefSeq" id="WP_130991419.1">
    <property type="nucleotide sequence ID" value="NZ_SISK01000008.1"/>
</dbReference>
<dbReference type="OrthoDB" id="7843421at2"/>
<evidence type="ECO:0000313" key="3">
    <source>
        <dbReference type="Proteomes" id="UP000293520"/>
    </source>
</evidence>
<proteinExistence type="predicted"/>
<dbReference type="GO" id="GO:0016757">
    <property type="term" value="F:glycosyltransferase activity"/>
    <property type="evidence" value="ECO:0007669"/>
    <property type="project" value="InterPro"/>
</dbReference>
<gene>
    <name evidence="2" type="ORF">EYE42_11195</name>
</gene>
<dbReference type="InterPro" id="IPR049625">
    <property type="entry name" value="Glyco_transf_61_cat"/>
</dbReference>
<comment type="caution">
    <text evidence="2">The sequence shown here is derived from an EMBL/GenBank/DDBJ whole genome shotgun (WGS) entry which is preliminary data.</text>
</comment>
<accession>A0A4Q9FZV7</accession>
<protein>
    <submittedName>
        <fullName evidence="2">Glycosyltransferase family 61 protein</fullName>
    </submittedName>
</protein>
<dbReference type="EMBL" id="SISK01000008">
    <property type="protein sequence ID" value="TBN38997.1"/>
    <property type="molecule type" value="Genomic_DNA"/>
</dbReference>
<dbReference type="AlphaFoldDB" id="A0A4Q9FZV7"/>
<keyword evidence="3" id="KW-1185">Reference proteome</keyword>
<feature type="domain" description="Glycosyltransferase 61 catalytic" evidence="1">
    <location>
        <begin position="76"/>
        <end position="244"/>
    </location>
</feature>
<evidence type="ECO:0000259" key="1">
    <source>
        <dbReference type="Pfam" id="PF04577"/>
    </source>
</evidence>
<organism evidence="2 3">
    <name type="scientific">Paracoccus subflavus</name>
    <dbReference type="NCBI Taxonomy" id="2528244"/>
    <lineage>
        <taxon>Bacteria</taxon>
        <taxon>Pseudomonadati</taxon>
        <taxon>Pseudomonadota</taxon>
        <taxon>Alphaproteobacteria</taxon>
        <taxon>Rhodobacterales</taxon>
        <taxon>Paracoccaceae</taxon>
        <taxon>Paracoccus</taxon>
    </lineage>
</organism>
<keyword evidence="2" id="KW-0808">Transferase</keyword>
<dbReference type="Pfam" id="PF04577">
    <property type="entry name" value="Glyco_transf_61"/>
    <property type="match status" value="1"/>
</dbReference>
<reference evidence="2 3" key="1">
    <citation type="submission" date="2019-02" db="EMBL/GenBank/DDBJ databases">
        <title>Paracoccus subflavus sp. nov., isolated from marine sediment of the Pacific Ocean.</title>
        <authorList>
            <person name="Zhang G."/>
        </authorList>
    </citation>
    <scope>NUCLEOTIDE SEQUENCE [LARGE SCALE GENOMIC DNA]</scope>
    <source>
        <strain evidence="2 3">GY0581</strain>
    </source>
</reference>
<name>A0A4Q9FZV7_9RHOB</name>
<sequence length="358" mass="38878">MDHPPGRNGTADRIWHLADARIDPEHGAVFSEGRLRIEAALQRGNGYYRGWRGTASANPRRLAGRHVYGGTLFFHFGHFLTESLSRLWAVADSGAQSILFTPKSLRGRQPPGLTGWQAEILDRLGIRLPVCILYEPLEVEDLVVPAQGFGLGPLSQGSPAFRAFARRLRPADAGRVMPEGAKVYLSRSRLPRKTGSILGEARLEQALADQGFTIFHPQDHPIDDQLQVFSAARHLVGPEGSAFHLAGLIAAPWQEFTPIRRRSAPDHLNICNQIRGMGARVNVVDALVAEWLRPGKSRADDMSWGEPDHAALSAGLMDLGLIARPLGLGAGGHAAELDLIGQAHKGQPLQRAAVPARA</sequence>
<dbReference type="Proteomes" id="UP000293520">
    <property type="component" value="Unassembled WGS sequence"/>
</dbReference>
<evidence type="ECO:0000313" key="2">
    <source>
        <dbReference type="EMBL" id="TBN38997.1"/>
    </source>
</evidence>